<evidence type="ECO:0000256" key="10">
    <source>
        <dbReference type="ARBA" id="ARBA00023143"/>
    </source>
</evidence>
<dbReference type="NCBIfam" id="TIGR01103">
    <property type="entry name" value="fliP"/>
    <property type="match status" value="1"/>
</dbReference>
<evidence type="ECO:0000256" key="2">
    <source>
        <dbReference type="ARBA" id="ARBA00021714"/>
    </source>
</evidence>
<accession>A0ABZ2Y8C3</accession>
<dbReference type="PROSITE" id="PS01061">
    <property type="entry name" value="FLIP_2"/>
    <property type="match status" value="1"/>
</dbReference>
<evidence type="ECO:0000256" key="4">
    <source>
        <dbReference type="ARBA" id="ARBA00022475"/>
    </source>
</evidence>
<keyword evidence="3 12" id="KW-0813">Transport</keyword>
<organism evidence="13 14">
    <name type="scientific">Defluviitalea saccharophila</name>
    <dbReference type="NCBI Taxonomy" id="879970"/>
    <lineage>
        <taxon>Bacteria</taxon>
        <taxon>Bacillati</taxon>
        <taxon>Bacillota</taxon>
        <taxon>Clostridia</taxon>
        <taxon>Lachnospirales</taxon>
        <taxon>Defluviitaleaceae</taxon>
        <taxon>Defluviitalea</taxon>
    </lineage>
</organism>
<keyword evidence="11 12" id="KW-1006">Bacterial flagellum protein export</keyword>
<evidence type="ECO:0000256" key="11">
    <source>
        <dbReference type="ARBA" id="ARBA00023225"/>
    </source>
</evidence>
<keyword evidence="13" id="KW-0969">Cilium</keyword>
<dbReference type="NCBIfam" id="NF009438">
    <property type="entry name" value="PRK12797.1"/>
    <property type="match status" value="1"/>
</dbReference>
<evidence type="ECO:0000256" key="6">
    <source>
        <dbReference type="ARBA" id="ARBA00022795"/>
    </source>
</evidence>
<evidence type="ECO:0000256" key="3">
    <source>
        <dbReference type="ARBA" id="ARBA00022448"/>
    </source>
</evidence>
<evidence type="ECO:0000313" key="14">
    <source>
        <dbReference type="Proteomes" id="UP001486565"/>
    </source>
</evidence>
<protein>
    <recommendedName>
        <fullName evidence="2 12">Flagellar biosynthetic protein FliP</fullName>
    </recommendedName>
</protein>
<keyword evidence="7 12" id="KW-0653">Protein transport</keyword>
<evidence type="ECO:0000256" key="8">
    <source>
        <dbReference type="ARBA" id="ARBA00022989"/>
    </source>
</evidence>
<feature type="transmembrane region" description="Helical" evidence="12">
    <location>
        <begin position="62"/>
        <end position="92"/>
    </location>
</feature>
<keyword evidence="8 12" id="KW-1133">Transmembrane helix</keyword>
<evidence type="ECO:0000313" key="13">
    <source>
        <dbReference type="EMBL" id="WZL70238.1"/>
    </source>
</evidence>
<evidence type="ECO:0000256" key="7">
    <source>
        <dbReference type="ARBA" id="ARBA00022927"/>
    </source>
</evidence>
<keyword evidence="14" id="KW-1185">Reference proteome</keyword>
<proteinExistence type="inferred from homology"/>
<evidence type="ECO:0000256" key="1">
    <source>
        <dbReference type="ARBA" id="ARBA00006257"/>
    </source>
</evidence>
<comment type="subcellular location">
    <subcellularLocation>
        <location evidence="12">Cell membrane</location>
        <topology evidence="12">Multi-pass membrane protein</topology>
    </subcellularLocation>
    <subcellularLocation>
        <location evidence="12">Bacterial flagellum basal body</location>
    </subcellularLocation>
</comment>
<gene>
    <name evidence="12 13" type="primary">fliP</name>
    <name evidence="13" type="ORF">QBE51_01525</name>
</gene>
<dbReference type="InterPro" id="IPR005838">
    <property type="entry name" value="T3SS_IM_P"/>
</dbReference>
<dbReference type="RefSeq" id="WP_341877199.1">
    <property type="nucleotide sequence ID" value="NZ_CP121687.1"/>
</dbReference>
<keyword evidence="4 12" id="KW-1003">Cell membrane</keyword>
<comment type="function">
    <text evidence="12">Plays a role in the flagellum-specific transport system.</text>
</comment>
<dbReference type="Pfam" id="PF00813">
    <property type="entry name" value="FliP"/>
    <property type="match status" value="1"/>
</dbReference>
<keyword evidence="9 12" id="KW-0472">Membrane</keyword>
<dbReference type="EMBL" id="CP121687">
    <property type="protein sequence ID" value="WZL70238.1"/>
    <property type="molecule type" value="Genomic_DNA"/>
</dbReference>
<sequence>MKISKNTKFLLSGIIMILTIQLLFGLEVYAEPLDNATLTIPQIGIDVQPAESPQEVVSSLQILFLLTIISLAPSILIMMTSFTRIIIALHFLRSALGTQQTPPNQVLIGLALFLTLFIMGPTFSEINEQALKPYTAGQISQEEALDKAMNPMRDFMFRQVRNSDLNLFMGIAQMDPIENTEDVSIAEQIPSRVLIPAFIISELKTGFMIGFLLYIPFIVIDMVVASTLMSMGMMMLPPVMISLPFKILLFVMVDGWNLVIGQLVQTFR</sequence>
<evidence type="ECO:0000256" key="12">
    <source>
        <dbReference type="RuleBase" id="RU362069"/>
    </source>
</evidence>
<keyword evidence="13" id="KW-0966">Cell projection</keyword>
<dbReference type="PANTHER" id="PTHR30587">
    <property type="entry name" value="FLAGELLAR BIOSYNTHETIC PROTEIN FLIP"/>
    <property type="match status" value="1"/>
</dbReference>
<keyword evidence="6 12" id="KW-1005">Bacterial flagellum biogenesis</keyword>
<feature type="transmembrane region" description="Helical" evidence="12">
    <location>
        <begin position="211"/>
        <end position="231"/>
    </location>
</feature>
<evidence type="ECO:0000256" key="5">
    <source>
        <dbReference type="ARBA" id="ARBA00022692"/>
    </source>
</evidence>
<dbReference type="PRINTS" id="PR00951">
    <property type="entry name" value="FLGBIOSNFLIP"/>
</dbReference>
<keyword evidence="10" id="KW-0975">Bacterial flagellum</keyword>
<name>A0ABZ2Y8C3_9FIRM</name>
<reference evidence="13 14" key="1">
    <citation type="submission" date="2023-03" db="EMBL/GenBank/DDBJ databases">
        <title>Novel Species.</title>
        <authorList>
            <person name="Ma S."/>
        </authorList>
    </citation>
    <scope>NUCLEOTIDE SEQUENCE [LARGE SCALE GENOMIC DNA]</scope>
    <source>
        <strain evidence="13 14">LIND6LT2</strain>
    </source>
</reference>
<dbReference type="Proteomes" id="UP001486565">
    <property type="component" value="Chromosome"/>
</dbReference>
<evidence type="ECO:0000256" key="9">
    <source>
        <dbReference type="ARBA" id="ARBA00023136"/>
    </source>
</evidence>
<comment type="similarity">
    <text evidence="1 12">Belongs to the FliP/MopC/SpaP family.</text>
</comment>
<dbReference type="InterPro" id="IPR005837">
    <property type="entry name" value="FliP"/>
</dbReference>
<dbReference type="PANTHER" id="PTHR30587:SF0">
    <property type="entry name" value="FLAGELLAR BIOSYNTHETIC PROTEIN FLIP"/>
    <property type="match status" value="1"/>
</dbReference>
<keyword evidence="5 12" id="KW-0812">Transmembrane</keyword>
<keyword evidence="13" id="KW-0282">Flagellum</keyword>
<comment type="caution">
    <text evidence="12">Lacks conserved residue(s) required for the propagation of feature annotation.</text>
</comment>
<feature type="transmembrane region" description="Helical" evidence="12">
    <location>
        <begin position="243"/>
        <end position="264"/>
    </location>
</feature>
<dbReference type="PRINTS" id="PR01302">
    <property type="entry name" value="TYPE3IMPPROT"/>
</dbReference>